<protein>
    <submittedName>
        <fullName evidence="1">Uncharacterized protein</fullName>
    </submittedName>
</protein>
<evidence type="ECO:0000313" key="2">
    <source>
        <dbReference type="Proteomes" id="UP000659344"/>
    </source>
</evidence>
<name>A0ABQ1YE81_9BACL</name>
<accession>A0ABQ1YE81</accession>
<comment type="caution">
    <text evidence="1">The sequence shown here is derived from an EMBL/GenBank/DDBJ whole genome shotgun (WGS) entry which is preliminary data.</text>
</comment>
<reference evidence="2" key="1">
    <citation type="journal article" date="2019" name="Int. J. Syst. Evol. Microbiol.">
        <title>The Global Catalogue of Microorganisms (GCM) 10K type strain sequencing project: providing services to taxonomists for standard genome sequencing and annotation.</title>
        <authorList>
            <consortium name="The Broad Institute Genomics Platform"/>
            <consortium name="The Broad Institute Genome Sequencing Center for Infectious Disease"/>
            <person name="Wu L."/>
            <person name="Ma J."/>
        </authorList>
    </citation>
    <scope>NUCLEOTIDE SEQUENCE [LARGE SCALE GENOMIC DNA]</scope>
    <source>
        <strain evidence="2">CGMCC 1.12769</strain>
    </source>
</reference>
<evidence type="ECO:0000313" key="1">
    <source>
        <dbReference type="EMBL" id="GGH21283.1"/>
    </source>
</evidence>
<dbReference type="Proteomes" id="UP000659344">
    <property type="component" value="Unassembled WGS sequence"/>
</dbReference>
<gene>
    <name evidence="1" type="ORF">GCM10008013_19110</name>
</gene>
<dbReference type="RefSeq" id="WP_188538075.1">
    <property type="nucleotide sequence ID" value="NZ_BMFT01000001.1"/>
</dbReference>
<dbReference type="EMBL" id="BMFT01000001">
    <property type="protein sequence ID" value="GGH21283.1"/>
    <property type="molecule type" value="Genomic_DNA"/>
</dbReference>
<sequence>MIEQIKKQLAANKDVVYQNFLIHGHPLVLIYKDSIINVHPMQERIAYVIIKESVLEQLRCLKEGLEFYRMVHH</sequence>
<keyword evidence="2" id="KW-1185">Reference proteome</keyword>
<organism evidence="1 2">
    <name type="scientific">Paenibacillus segetis</name>
    <dbReference type="NCBI Taxonomy" id="1325360"/>
    <lineage>
        <taxon>Bacteria</taxon>
        <taxon>Bacillati</taxon>
        <taxon>Bacillota</taxon>
        <taxon>Bacilli</taxon>
        <taxon>Bacillales</taxon>
        <taxon>Paenibacillaceae</taxon>
        <taxon>Paenibacillus</taxon>
    </lineage>
</organism>
<proteinExistence type="predicted"/>